<evidence type="ECO:0000313" key="1">
    <source>
        <dbReference type="EMBL" id="RYO79661.1"/>
    </source>
</evidence>
<accession>A0A4Q4SWJ3</accession>
<dbReference type="Proteomes" id="UP000293360">
    <property type="component" value="Unassembled WGS sequence"/>
</dbReference>
<dbReference type="AlphaFoldDB" id="A0A4Q4SWJ3"/>
<name>A0A4Q4SWJ3_9PEZI</name>
<organism evidence="1 2">
    <name type="scientific">Monosporascus ibericus</name>
    <dbReference type="NCBI Taxonomy" id="155417"/>
    <lineage>
        <taxon>Eukaryota</taxon>
        <taxon>Fungi</taxon>
        <taxon>Dikarya</taxon>
        <taxon>Ascomycota</taxon>
        <taxon>Pezizomycotina</taxon>
        <taxon>Sordariomycetes</taxon>
        <taxon>Xylariomycetidae</taxon>
        <taxon>Xylariales</taxon>
        <taxon>Xylariales incertae sedis</taxon>
        <taxon>Monosporascus</taxon>
    </lineage>
</organism>
<comment type="caution">
    <text evidence="1">The sequence shown here is derived from an EMBL/GenBank/DDBJ whole genome shotgun (WGS) entry which is preliminary data.</text>
</comment>
<gene>
    <name evidence="1" type="ORF">DL764_009995</name>
</gene>
<proteinExistence type="predicted"/>
<dbReference type="OrthoDB" id="3538597at2759"/>
<sequence length="806" mass="93340">MRRSRDDEYRELKREAKRQGIMIDSIKYNPAMVVDVPTEHKDKFDVIQRLGRTSFSNFGFIPSGDTPDKPWQLDIKKRAIQLMRFAARCRRENRNESGWRYEIEQRLFERFDIEVACSALDPGLSDLFSSRIEEPCLAPDSPASGPRKRPDRIHGLQHTKNFDMILQSPYAHDDPPHQPPRLVEDVVKTTLNPDNGGSPLLFPFLILEAKREKGTENFEQMEIQTSFPIKHALQLQYDLLHTRGNTMDVPGGPLVWFLANRGEDWRVYAGHVQEREGRPKYLINFIWGGSITGIDDILQLILIVDFIVDWARDIFRPNVLRQLRTLSTANYSDTMTFSFDPDVYSLQGEVQPWMEGQDIDPEELLDVPAADTPPESTSEDTSDPLDRFTTMYGVVRDARQIQSRLRGLIITRDNLETVLQSFENPNAATRFVRSIISLLSRRCVALDSEEVLDAVEYHWSGYTRIRPNRLGQKPKVYVQFRISFYINPVWEQVRELTYLAATDDARELLIQRAGIRGAVRRSQFSPPECRGEDLLFAFDQLRQNSVRRDLVSSLCRRTYMTYTEKPRTKFAIDDNGAVREIEESKVIIKQDKDKRSPGVQMQGTVHAIYEKHRIGNREPSEPFLRASTRMDFEGRTLWRGWRRGDCLPPQHRHLHKILVYSDVPDARYLPHGSRQKYCVYILDGQTDQFNDFSVASKLIWTLLTEDIYSTVRKAKVPRNSRNWQDNRGSYYFWMRPKETQDFLGLSANRFHQDLVSWIKATTESEPSESTDKGRLPKAWYISKAAVLALISSADTNRVCTIYGGPN</sequence>
<dbReference type="STRING" id="155417.A0A4Q4SWJ3"/>
<keyword evidence="2" id="KW-1185">Reference proteome</keyword>
<protein>
    <submittedName>
        <fullName evidence="1">Uncharacterized protein</fullName>
    </submittedName>
</protein>
<dbReference type="EMBL" id="QJNU01001096">
    <property type="protein sequence ID" value="RYO79661.1"/>
    <property type="molecule type" value="Genomic_DNA"/>
</dbReference>
<evidence type="ECO:0000313" key="2">
    <source>
        <dbReference type="Proteomes" id="UP000293360"/>
    </source>
</evidence>
<reference evidence="1 2" key="1">
    <citation type="submission" date="2018-06" db="EMBL/GenBank/DDBJ databases">
        <title>Complete Genomes of Monosporascus.</title>
        <authorList>
            <person name="Robinson A.J."/>
            <person name="Natvig D.O."/>
        </authorList>
    </citation>
    <scope>NUCLEOTIDE SEQUENCE [LARGE SCALE GENOMIC DNA]</scope>
    <source>
        <strain evidence="1 2">CBS 110550</strain>
    </source>
</reference>